<keyword evidence="1" id="KW-0812">Transmembrane</keyword>
<keyword evidence="1" id="KW-1133">Transmembrane helix</keyword>
<gene>
    <name evidence="2" type="ORF">C8J55DRAFT_203931</name>
</gene>
<accession>A0A9W8ZVY1</accession>
<dbReference type="Proteomes" id="UP001150238">
    <property type="component" value="Unassembled WGS sequence"/>
</dbReference>
<protein>
    <submittedName>
        <fullName evidence="2">Uncharacterized protein</fullName>
    </submittedName>
</protein>
<evidence type="ECO:0000313" key="3">
    <source>
        <dbReference type="Proteomes" id="UP001150238"/>
    </source>
</evidence>
<organism evidence="2 3">
    <name type="scientific">Lentinula lateritia</name>
    <dbReference type="NCBI Taxonomy" id="40482"/>
    <lineage>
        <taxon>Eukaryota</taxon>
        <taxon>Fungi</taxon>
        <taxon>Dikarya</taxon>
        <taxon>Basidiomycota</taxon>
        <taxon>Agaricomycotina</taxon>
        <taxon>Agaricomycetes</taxon>
        <taxon>Agaricomycetidae</taxon>
        <taxon>Agaricales</taxon>
        <taxon>Marasmiineae</taxon>
        <taxon>Omphalotaceae</taxon>
        <taxon>Lentinula</taxon>
    </lineage>
</organism>
<keyword evidence="1" id="KW-0472">Membrane</keyword>
<proteinExistence type="predicted"/>
<reference evidence="2" key="1">
    <citation type="submission" date="2022-08" db="EMBL/GenBank/DDBJ databases">
        <authorList>
            <consortium name="DOE Joint Genome Institute"/>
            <person name="Min B."/>
            <person name="Riley R."/>
            <person name="Sierra-Patev S."/>
            <person name="Naranjo-Ortiz M."/>
            <person name="Looney B."/>
            <person name="Konkel Z."/>
            <person name="Slot J.C."/>
            <person name="Sakamoto Y."/>
            <person name="Steenwyk J.L."/>
            <person name="Rokas A."/>
            <person name="Carro J."/>
            <person name="Camarero S."/>
            <person name="Ferreira P."/>
            <person name="Molpeceres G."/>
            <person name="Ruiz-Duenas F.J."/>
            <person name="Serrano A."/>
            <person name="Henrissat B."/>
            <person name="Drula E."/>
            <person name="Hughes K.W."/>
            <person name="Mata J.L."/>
            <person name="Ishikawa N.K."/>
            <person name="Vargas-Isla R."/>
            <person name="Ushijima S."/>
            <person name="Smith C.A."/>
            <person name="Ahrendt S."/>
            <person name="Andreopoulos W."/>
            <person name="He G."/>
            <person name="Labutti K."/>
            <person name="Lipzen A."/>
            <person name="Ng V."/>
            <person name="Sandor L."/>
            <person name="Barry K."/>
            <person name="Martinez A.T."/>
            <person name="Xiao Y."/>
            <person name="Gibbons J.G."/>
            <person name="Terashima K."/>
            <person name="Hibbett D.S."/>
            <person name="Grigoriev I.V."/>
        </authorList>
    </citation>
    <scope>NUCLEOTIDE SEQUENCE</scope>
    <source>
        <strain evidence="2">Sp2 HRB7682 ss15</strain>
    </source>
</reference>
<dbReference type="EMBL" id="JANVFS010000038">
    <property type="protein sequence ID" value="KAJ4468385.1"/>
    <property type="molecule type" value="Genomic_DNA"/>
</dbReference>
<feature type="transmembrane region" description="Helical" evidence="1">
    <location>
        <begin position="23"/>
        <end position="43"/>
    </location>
</feature>
<evidence type="ECO:0000313" key="2">
    <source>
        <dbReference type="EMBL" id="KAJ4468385.1"/>
    </source>
</evidence>
<sequence length="360" mass="38637">MSNAERVSLHLSANLSGRNSHSISVHVASLSGRAIFFIILYTYENNWRAMVSLVWTTITFIGLFILFSNDSTVSALPTGPIAILPSQKVSNETSQSIAVELERRFLSSRKVEAPSCRNLTKDDFEKLPGASKLKATATKRWGKHFSVKLNDPKEPQYPAEVCVKPTTVKFTGKPECHVTNATTGGELTGTTGTSALGIAQGTTTSGQFTISSAASISLSSSFMTSVSFPAITDIMDATTVNVGITNTQTTSFTTTYTSTTTMTLTMSSPEGESCNASQTMKLCTIQAIGEVVLYARGFVGFDYGSAVTDKEVTAKGEKSEEHYKWFLPFDSLSEADISSTATFQGSTTSNIHGKYQGNCA</sequence>
<dbReference type="AlphaFoldDB" id="A0A9W8ZVY1"/>
<reference evidence="2" key="2">
    <citation type="journal article" date="2023" name="Proc. Natl. Acad. Sci. U.S.A.">
        <title>A global phylogenomic analysis of the shiitake genus Lentinula.</title>
        <authorList>
            <person name="Sierra-Patev S."/>
            <person name="Min B."/>
            <person name="Naranjo-Ortiz M."/>
            <person name="Looney B."/>
            <person name="Konkel Z."/>
            <person name="Slot J.C."/>
            <person name="Sakamoto Y."/>
            <person name="Steenwyk J.L."/>
            <person name="Rokas A."/>
            <person name="Carro J."/>
            <person name="Camarero S."/>
            <person name="Ferreira P."/>
            <person name="Molpeceres G."/>
            <person name="Ruiz-Duenas F.J."/>
            <person name="Serrano A."/>
            <person name="Henrissat B."/>
            <person name="Drula E."/>
            <person name="Hughes K.W."/>
            <person name="Mata J.L."/>
            <person name="Ishikawa N.K."/>
            <person name="Vargas-Isla R."/>
            <person name="Ushijima S."/>
            <person name="Smith C.A."/>
            <person name="Donoghue J."/>
            <person name="Ahrendt S."/>
            <person name="Andreopoulos W."/>
            <person name="He G."/>
            <person name="LaButti K."/>
            <person name="Lipzen A."/>
            <person name="Ng V."/>
            <person name="Riley R."/>
            <person name="Sandor L."/>
            <person name="Barry K."/>
            <person name="Martinez A.T."/>
            <person name="Xiao Y."/>
            <person name="Gibbons J.G."/>
            <person name="Terashima K."/>
            <person name="Grigoriev I.V."/>
            <person name="Hibbett D."/>
        </authorList>
    </citation>
    <scope>NUCLEOTIDE SEQUENCE</scope>
    <source>
        <strain evidence="2">Sp2 HRB7682 ss15</strain>
    </source>
</reference>
<name>A0A9W8ZVY1_9AGAR</name>
<comment type="caution">
    <text evidence="2">The sequence shown here is derived from an EMBL/GenBank/DDBJ whole genome shotgun (WGS) entry which is preliminary data.</text>
</comment>
<evidence type="ECO:0000256" key="1">
    <source>
        <dbReference type="SAM" id="Phobius"/>
    </source>
</evidence>
<feature type="transmembrane region" description="Helical" evidence="1">
    <location>
        <begin position="50"/>
        <end position="67"/>
    </location>
</feature>